<proteinExistence type="predicted"/>
<keyword evidence="1" id="KW-0812">Transmembrane</keyword>
<organism evidence="2 3">
    <name type="scientific">Terrimicrobium sacchariphilum</name>
    <dbReference type="NCBI Taxonomy" id="690879"/>
    <lineage>
        <taxon>Bacteria</taxon>
        <taxon>Pseudomonadati</taxon>
        <taxon>Verrucomicrobiota</taxon>
        <taxon>Terrimicrobiia</taxon>
        <taxon>Terrimicrobiales</taxon>
        <taxon>Terrimicrobiaceae</taxon>
        <taxon>Terrimicrobium</taxon>
    </lineage>
</organism>
<dbReference type="OrthoDB" id="9784298at2"/>
<evidence type="ECO:0000256" key="1">
    <source>
        <dbReference type="SAM" id="Phobius"/>
    </source>
</evidence>
<evidence type="ECO:0008006" key="4">
    <source>
        <dbReference type="Google" id="ProtNLM"/>
    </source>
</evidence>
<evidence type="ECO:0000313" key="3">
    <source>
        <dbReference type="Proteomes" id="UP000076023"/>
    </source>
</evidence>
<keyword evidence="1" id="KW-1133">Transmembrane helix</keyword>
<gene>
    <name evidence="2" type="ORF">TSACC_23273</name>
</gene>
<dbReference type="Proteomes" id="UP000076023">
    <property type="component" value="Unassembled WGS sequence"/>
</dbReference>
<dbReference type="EMBL" id="BDCO01000002">
    <property type="protein sequence ID" value="GAT34839.1"/>
    <property type="molecule type" value="Genomic_DNA"/>
</dbReference>
<protein>
    <recommendedName>
        <fullName evidence="4">Zinc metallopeptidase</fullName>
    </recommendedName>
</protein>
<dbReference type="InParanoid" id="A0A146GB30"/>
<dbReference type="InterPro" id="IPR007395">
    <property type="entry name" value="Zn_peptidase_2"/>
</dbReference>
<dbReference type="PANTHER" id="PTHR36434">
    <property type="entry name" value="MEMBRANE PROTEASE YUGP-RELATED"/>
    <property type="match status" value="1"/>
</dbReference>
<evidence type="ECO:0000313" key="2">
    <source>
        <dbReference type="EMBL" id="GAT34839.1"/>
    </source>
</evidence>
<feature type="transmembrane region" description="Helical" evidence="1">
    <location>
        <begin position="201"/>
        <end position="220"/>
    </location>
</feature>
<keyword evidence="1" id="KW-0472">Membrane</keyword>
<name>A0A146GB30_TERSA</name>
<dbReference type="STRING" id="690879.TSACC_23273"/>
<dbReference type="RefSeq" id="WP_075080435.1">
    <property type="nucleotide sequence ID" value="NZ_BDCO01000002.1"/>
</dbReference>
<comment type="caution">
    <text evidence="2">The sequence shown here is derived from an EMBL/GenBank/DDBJ whole genome shotgun (WGS) entry which is preliminary data.</text>
</comment>
<dbReference type="Pfam" id="PF04298">
    <property type="entry name" value="Zn_peptidase_2"/>
    <property type="match status" value="1"/>
</dbReference>
<sequence>MILWILLIGVPILLGLWAQMRVKGAFNRWSQVAASSGVTGAQAAREILRAANINDVEVLEINDMLGDHYDPTHKRLCLSTDVYNTPSVAALGIAAHECGHAIQDAKRYAPLHWRMAIVPLTMVVSNILPIIILAGLFVPALGMKVIMIAAVCYAVLALFQLITLPVEFDASRRAKVILQQMGMISPGTEAGGVNKVLDAAALTYVAAFVAVLGQLLYYVLILTGNRGEER</sequence>
<keyword evidence="3" id="KW-1185">Reference proteome</keyword>
<dbReference type="PANTHER" id="PTHR36434:SF1">
    <property type="entry name" value="MEMBRANE PROTEASE YUGP-RELATED"/>
    <property type="match status" value="1"/>
</dbReference>
<feature type="transmembrane region" description="Helical" evidence="1">
    <location>
        <begin position="116"/>
        <end position="138"/>
    </location>
</feature>
<reference evidence="3" key="1">
    <citation type="journal article" date="2017" name="Genome Announc.">
        <title>Draft Genome Sequence of Terrimicrobium sacchariphilum NM-5T, a Facultative Anaerobic Soil Bacterium of the Class Spartobacteria.</title>
        <authorList>
            <person name="Qiu Y.L."/>
            <person name="Tourlousse D.M."/>
            <person name="Matsuura N."/>
            <person name="Ohashi A."/>
            <person name="Sekiguchi Y."/>
        </authorList>
    </citation>
    <scope>NUCLEOTIDE SEQUENCE [LARGE SCALE GENOMIC DNA]</scope>
    <source>
        <strain evidence="3">NM-5</strain>
    </source>
</reference>
<accession>A0A146GB30</accession>
<dbReference type="AlphaFoldDB" id="A0A146GB30"/>
<feature type="transmembrane region" description="Helical" evidence="1">
    <location>
        <begin position="145"/>
        <end position="166"/>
    </location>
</feature>